<evidence type="ECO:0000256" key="5">
    <source>
        <dbReference type="ARBA" id="ARBA00022801"/>
    </source>
</evidence>
<evidence type="ECO:0000313" key="14">
    <source>
        <dbReference type="Proteomes" id="UP000000663"/>
    </source>
</evidence>
<dbReference type="RefSeq" id="WP_012036772.1">
    <property type="nucleotide sequence ID" value="NC_009464.1"/>
</dbReference>
<dbReference type="GO" id="GO:0006508">
    <property type="term" value="P:proteolysis"/>
    <property type="evidence" value="ECO:0007669"/>
    <property type="project" value="UniProtKB-KW"/>
</dbReference>
<dbReference type="Proteomes" id="UP000000663">
    <property type="component" value="Chromosome"/>
</dbReference>
<dbReference type="PANTHER" id="PTHR43221">
    <property type="entry name" value="PROTEASE HTPX"/>
    <property type="match status" value="1"/>
</dbReference>
<evidence type="ECO:0000256" key="4">
    <source>
        <dbReference type="ARBA" id="ARBA00022723"/>
    </source>
</evidence>
<dbReference type="GO" id="GO:0004222">
    <property type="term" value="F:metalloendopeptidase activity"/>
    <property type="evidence" value="ECO:0007669"/>
    <property type="project" value="InterPro"/>
</dbReference>
<organism evidence="13 14">
    <name type="scientific">Methanocella arvoryzae (strain DSM 22066 / NBRC 105507 / MRE50)</name>
    <dbReference type="NCBI Taxonomy" id="351160"/>
    <lineage>
        <taxon>Archaea</taxon>
        <taxon>Methanobacteriati</taxon>
        <taxon>Methanobacteriota</taxon>
        <taxon>Stenosarchaea group</taxon>
        <taxon>Methanomicrobia</taxon>
        <taxon>Methanocellales</taxon>
        <taxon>Methanocellaceae</taxon>
        <taxon>Methanocella</taxon>
    </lineage>
</organism>
<evidence type="ECO:0000256" key="11">
    <source>
        <dbReference type="SAM" id="Phobius"/>
    </source>
</evidence>
<dbReference type="InterPro" id="IPR001915">
    <property type="entry name" value="Peptidase_M48"/>
</dbReference>
<accession>Q0W7B6</accession>
<evidence type="ECO:0000256" key="7">
    <source>
        <dbReference type="ARBA" id="ARBA00022989"/>
    </source>
</evidence>
<keyword evidence="3 11" id="KW-0812">Transmembrane</keyword>
<name>Q0W7B6_METAR</name>
<evidence type="ECO:0000256" key="1">
    <source>
        <dbReference type="ARBA" id="ARBA00022475"/>
    </source>
</evidence>
<keyword evidence="8 10" id="KW-0482">Metalloprotease</keyword>
<dbReference type="GO" id="GO:0016747">
    <property type="term" value="F:acyltransferase activity, transferring groups other than amino-acyl groups"/>
    <property type="evidence" value="ECO:0007669"/>
    <property type="project" value="InterPro"/>
</dbReference>
<dbReference type="KEGG" id="rci:RCIX257"/>
<dbReference type="OrthoDB" id="43754at2157"/>
<dbReference type="Gene3D" id="3.40.630.30">
    <property type="match status" value="1"/>
</dbReference>
<dbReference type="InterPro" id="IPR050083">
    <property type="entry name" value="HtpX_protease"/>
</dbReference>
<dbReference type="Pfam" id="PF01435">
    <property type="entry name" value="Peptidase_M48"/>
    <property type="match status" value="1"/>
</dbReference>
<dbReference type="InterPro" id="IPR016181">
    <property type="entry name" value="Acyl_CoA_acyltransferase"/>
</dbReference>
<comment type="cofactor">
    <cofactor evidence="10">
        <name>Zn(2+)</name>
        <dbReference type="ChEBI" id="CHEBI:29105"/>
    </cofactor>
    <text evidence="10">Binds 1 zinc ion per subunit.</text>
</comment>
<dbReference type="AlphaFoldDB" id="Q0W7B6"/>
<dbReference type="STRING" id="351160.RCIX257"/>
<protein>
    <submittedName>
        <fullName evidence="13">Acetyltransferase (GNAT family)</fullName>
    </submittedName>
</protein>
<evidence type="ECO:0000313" key="13">
    <source>
        <dbReference type="EMBL" id="CAJ35727.1"/>
    </source>
</evidence>
<evidence type="ECO:0000256" key="10">
    <source>
        <dbReference type="RuleBase" id="RU003983"/>
    </source>
</evidence>
<comment type="similarity">
    <text evidence="10">Belongs to the peptidase M48 family.</text>
</comment>
<dbReference type="Gene3D" id="3.30.2010.10">
    <property type="entry name" value="Metalloproteases ('zincins'), catalytic domain"/>
    <property type="match status" value="1"/>
</dbReference>
<keyword evidence="14" id="KW-1185">Reference proteome</keyword>
<gene>
    <name evidence="13" type="ORF">RCIX257</name>
</gene>
<keyword evidence="9 11" id="KW-0472">Membrane</keyword>
<proteinExistence type="inferred from homology"/>
<keyword evidence="5 10" id="KW-0378">Hydrolase</keyword>
<evidence type="ECO:0000256" key="9">
    <source>
        <dbReference type="ARBA" id="ARBA00023136"/>
    </source>
</evidence>
<keyword evidence="2 10" id="KW-0645">Protease</keyword>
<dbReference type="eggNOG" id="arCOG00833">
    <property type="taxonomic scope" value="Archaea"/>
</dbReference>
<dbReference type="EMBL" id="AM114193">
    <property type="protein sequence ID" value="CAJ35727.1"/>
    <property type="molecule type" value="Genomic_DNA"/>
</dbReference>
<evidence type="ECO:0000256" key="8">
    <source>
        <dbReference type="ARBA" id="ARBA00023049"/>
    </source>
</evidence>
<keyword evidence="6 10" id="KW-0862">Zinc</keyword>
<keyword evidence="7 11" id="KW-1133">Transmembrane helix</keyword>
<feature type="domain" description="N-acetyltransferase" evidence="12">
    <location>
        <begin position="189"/>
        <end position="336"/>
    </location>
</feature>
<dbReference type="SUPFAM" id="SSF55729">
    <property type="entry name" value="Acyl-CoA N-acyltransferases (Nat)"/>
    <property type="match status" value="1"/>
</dbReference>
<dbReference type="CDD" id="cd04301">
    <property type="entry name" value="NAT_SF"/>
    <property type="match status" value="1"/>
</dbReference>
<dbReference type="eggNOG" id="arCOG01331">
    <property type="taxonomic scope" value="Archaea"/>
</dbReference>
<dbReference type="GeneID" id="25397325"/>
<evidence type="ECO:0000259" key="12">
    <source>
        <dbReference type="PROSITE" id="PS51186"/>
    </source>
</evidence>
<evidence type="ECO:0000256" key="3">
    <source>
        <dbReference type="ARBA" id="ARBA00022692"/>
    </source>
</evidence>
<feature type="transmembrane region" description="Helical" evidence="11">
    <location>
        <begin position="12"/>
        <end position="31"/>
    </location>
</feature>
<evidence type="ECO:0000256" key="2">
    <source>
        <dbReference type="ARBA" id="ARBA00022670"/>
    </source>
</evidence>
<reference evidence="13 14" key="1">
    <citation type="journal article" date="2006" name="Science">
        <title>Genome of rice cluster I archaea -- the key methane producers in the rice rhizosphere.</title>
        <authorList>
            <person name="Erkel C."/>
            <person name="Kube M."/>
            <person name="Reinhardt R."/>
            <person name="Liesack W."/>
        </authorList>
    </citation>
    <scope>NUCLEOTIDE SEQUENCE [LARGE SCALE GENOMIC DNA]</scope>
    <source>
        <strain evidence="14">DSM 22066 / NBRC 105507 / MRE50</strain>
    </source>
</reference>
<dbReference type="PANTHER" id="PTHR43221:SF2">
    <property type="entry name" value="PROTEASE HTPX HOMOLOG"/>
    <property type="match status" value="1"/>
</dbReference>
<dbReference type="Pfam" id="PF00583">
    <property type="entry name" value="Acetyltransf_1"/>
    <property type="match status" value="1"/>
</dbReference>
<sequence>MRIGIRHLERKLIVYGTISAALAALVLSPAYAGIDWMHVGIILLMVVAAGLATYVLFDRAAILLLRAKPAGEADEPRLYRITRKICSKAGIPAPRIAMLRGPAFQAFVLGMTKGRTVLFITRGLQERLDDEELEVVLGHELSHVEEMGLLPYNAVMLGISMLQAAGKRLTGVFAPGIVVYAEVLRNGPVTVGKASPSDVPAALKLLVRHGMYSVVYLNDLSRLARSGSPLFLAARYDGKPAGFLIGEIIMGRSGNTGHILKIVVDGNYRRKGIGDSLMQTFADTVAKAGCKSCYIEVRTDNAGAISLYRKHDYREKTIVPHYYPDGTGCQIMVKAL</sequence>
<keyword evidence="4" id="KW-0479">Metal-binding</keyword>
<dbReference type="PROSITE" id="PS51186">
    <property type="entry name" value="GNAT"/>
    <property type="match status" value="1"/>
</dbReference>
<dbReference type="GO" id="GO:0046872">
    <property type="term" value="F:metal ion binding"/>
    <property type="evidence" value="ECO:0007669"/>
    <property type="project" value="UniProtKB-KW"/>
</dbReference>
<feature type="transmembrane region" description="Helical" evidence="11">
    <location>
        <begin position="37"/>
        <end position="57"/>
    </location>
</feature>
<keyword evidence="1" id="KW-1003">Cell membrane</keyword>
<evidence type="ECO:0000256" key="6">
    <source>
        <dbReference type="ARBA" id="ARBA00022833"/>
    </source>
</evidence>
<dbReference type="InterPro" id="IPR000182">
    <property type="entry name" value="GNAT_dom"/>
</dbReference>